<evidence type="ECO:0000256" key="2">
    <source>
        <dbReference type="ARBA" id="ARBA00023002"/>
    </source>
</evidence>
<gene>
    <name evidence="5" type="primary">ctaA</name>
    <name evidence="5" type="ORF">ETAA1_53260</name>
</gene>
<feature type="transmembrane region" description="Helical" evidence="4">
    <location>
        <begin position="337"/>
        <end position="358"/>
    </location>
</feature>
<sequence>MTDTDLPPRPVPRWLHRWAVATVCACLALLAVGQLVTSFRVGMADPIWPTSPWHLVNNYEPSPGYLIEHAHRILGFLVGGLVTVLALGVWGTHPNRAARYLGLVALAVLVGAFGEFHRALIAQRESTEAVVVPERIVFTMLGALAVAALLAGGGLVGGGRGSVARFAGLLGLVFVMIQGLLGGFRVKLNELVGTDLAAVHGVFGQVTFAVLLTVAVLTARPPAGDVPDADRRRLGRLGLGLVAVLFVQLVWGAWVRHAPDALGQRLHFLTAFVAVATAVWLLRLGFTGPARPRVRVWGTALGVLVALQVTLGVEAWMGKFGGATLPEFETVSAKQAGIRTAHALVGTGVLAAAVGLALRVRAGGER</sequence>
<feature type="transmembrane region" description="Helical" evidence="4">
    <location>
        <begin position="97"/>
        <end position="116"/>
    </location>
</feature>
<feature type="transmembrane region" description="Helical" evidence="4">
    <location>
        <begin position="296"/>
        <end position="317"/>
    </location>
</feature>
<dbReference type="GO" id="GO:0046872">
    <property type="term" value="F:metal ion binding"/>
    <property type="evidence" value="ECO:0007669"/>
    <property type="project" value="UniProtKB-KW"/>
</dbReference>
<keyword evidence="4" id="KW-1133">Transmembrane helix</keyword>
<evidence type="ECO:0000313" key="6">
    <source>
        <dbReference type="Proteomes" id="UP000319576"/>
    </source>
</evidence>
<dbReference type="InterPro" id="IPR050450">
    <property type="entry name" value="COX15/CtaA_HemeA_synthase"/>
</dbReference>
<dbReference type="GO" id="GO:0016491">
    <property type="term" value="F:oxidoreductase activity"/>
    <property type="evidence" value="ECO:0007669"/>
    <property type="project" value="UniProtKB-KW"/>
</dbReference>
<keyword evidence="4" id="KW-0472">Membrane</keyword>
<proteinExistence type="predicted"/>
<evidence type="ECO:0000256" key="3">
    <source>
        <dbReference type="ARBA" id="ARBA00023004"/>
    </source>
</evidence>
<dbReference type="EMBL" id="CP036273">
    <property type="protein sequence ID" value="QDU23327.1"/>
    <property type="molecule type" value="Genomic_DNA"/>
</dbReference>
<feature type="transmembrane region" description="Helical" evidence="4">
    <location>
        <begin position="73"/>
        <end position="90"/>
    </location>
</feature>
<evidence type="ECO:0000256" key="1">
    <source>
        <dbReference type="ARBA" id="ARBA00022723"/>
    </source>
</evidence>
<keyword evidence="2" id="KW-0560">Oxidoreductase</keyword>
<keyword evidence="6" id="KW-1185">Reference proteome</keyword>
<evidence type="ECO:0000313" key="5">
    <source>
        <dbReference type="EMBL" id="QDU23327.1"/>
    </source>
</evidence>
<dbReference type="RefSeq" id="WP_202920416.1">
    <property type="nucleotide sequence ID" value="NZ_CP036273.1"/>
</dbReference>
<accession>A0A517Y0P7</accession>
<organism evidence="5 6">
    <name type="scientific">Urbifossiella limnaea</name>
    <dbReference type="NCBI Taxonomy" id="2528023"/>
    <lineage>
        <taxon>Bacteria</taxon>
        <taxon>Pseudomonadati</taxon>
        <taxon>Planctomycetota</taxon>
        <taxon>Planctomycetia</taxon>
        <taxon>Gemmatales</taxon>
        <taxon>Gemmataceae</taxon>
        <taxon>Urbifossiella</taxon>
    </lineage>
</organism>
<feature type="transmembrane region" description="Helical" evidence="4">
    <location>
        <begin position="196"/>
        <end position="217"/>
    </location>
</feature>
<feature type="transmembrane region" description="Helical" evidence="4">
    <location>
        <begin position="163"/>
        <end position="184"/>
    </location>
</feature>
<keyword evidence="1" id="KW-0479">Metal-binding</keyword>
<reference evidence="5 6" key="1">
    <citation type="submission" date="2019-02" db="EMBL/GenBank/DDBJ databases">
        <title>Deep-cultivation of Planctomycetes and their phenomic and genomic characterization uncovers novel biology.</title>
        <authorList>
            <person name="Wiegand S."/>
            <person name="Jogler M."/>
            <person name="Boedeker C."/>
            <person name="Pinto D."/>
            <person name="Vollmers J."/>
            <person name="Rivas-Marin E."/>
            <person name="Kohn T."/>
            <person name="Peeters S.H."/>
            <person name="Heuer A."/>
            <person name="Rast P."/>
            <person name="Oberbeckmann S."/>
            <person name="Bunk B."/>
            <person name="Jeske O."/>
            <person name="Meyerdierks A."/>
            <person name="Storesund J.E."/>
            <person name="Kallscheuer N."/>
            <person name="Luecker S."/>
            <person name="Lage O.M."/>
            <person name="Pohl T."/>
            <person name="Merkel B.J."/>
            <person name="Hornburger P."/>
            <person name="Mueller R.-W."/>
            <person name="Bruemmer F."/>
            <person name="Labrenz M."/>
            <person name="Spormann A.M."/>
            <person name="Op den Camp H."/>
            <person name="Overmann J."/>
            <person name="Amann R."/>
            <person name="Jetten M.S.M."/>
            <person name="Mascher T."/>
            <person name="Medema M.H."/>
            <person name="Devos D.P."/>
            <person name="Kaster A.-K."/>
            <person name="Ovreas L."/>
            <person name="Rohde M."/>
            <person name="Galperin M.Y."/>
            <person name="Jogler C."/>
        </authorList>
    </citation>
    <scope>NUCLEOTIDE SEQUENCE [LARGE SCALE GENOMIC DNA]</scope>
    <source>
        <strain evidence="5 6">ETA_A1</strain>
    </source>
</reference>
<feature type="transmembrane region" description="Helical" evidence="4">
    <location>
        <begin position="136"/>
        <end position="156"/>
    </location>
</feature>
<feature type="transmembrane region" description="Helical" evidence="4">
    <location>
        <begin position="266"/>
        <end position="284"/>
    </location>
</feature>
<name>A0A517Y0P7_9BACT</name>
<feature type="transmembrane region" description="Helical" evidence="4">
    <location>
        <begin position="18"/>
        <end position="36"/>
    </location>
</feature>
<dbReference type="PANTHER" id="PTHR35457:SF1">
    <property type="entry name" value="HEME A SYNTHASE"/>
    <property type="match status" value="1"/>
</dbReference>
<protein>
    <submittedName>
        <fullName evidence="5">Heme A synthase</fullName>
    </submittedName>
</protein>
<dbReference type="KEGG" id="uli:ETAA1_53260"/>
<evidence type="ECO:0000256" key="4">
    <source>
        <dbReference type="SAM" id="Phobius"/>
    </source>
</evidence>
<dbReference type="PANTHER" id="PTHR35457">
    <property type="entry name" value="HEME A SYNTHASE"/>
    <property type="match status" value="1"/>
</dbReference>
<dbReference type="Proteomes" id="UP000319576">
    <property type="component" value="Chromosome"/>
</dbReference>
<keyword evidence="4" id="KW-0812">Transmembrane</keyword>
<dbReference type="AlphaFoldDB" id="A0A517Y0P7"/>
<keyword evidence="3" id="KW-0408">Iron</keyword>
<feature type="transmembrane region" description="Helical" evidence="4">
    <location>
        <begin position="237"/>
        <end position="254"/>
    </location>
</feature>